<organism evidence="5 6">
    <name type="scientific">Thyridium curvatum</name>
    <dbReference type="NCBI Taxonomy" id="1093900"/>
    <lineage>
        <taxon>Eukaryota</taxon>
        <taxon>Fungi</taxon>
        <taxon>Dikarya</taxon>
        <taxon>Ascomycota</taxon>
        <taxon>Pezizomycotina</taxon>
        <taxon>Sordariomycetes</taxon>
        <taxon>Sordariomycetidae</taxon>
        <taxon>Thyridiales</taxon>
        <taxon>Thyridiaceae</taxon>
        <taxon>Thyridium</taxon>
    </lineage>
</organism>
<feature type="region of interest" description="Disordered" evidence="3">
    <location>
        <begin position="399"/>
        <end position="425"/>
    </location>
</feature>
<name>A0A507AU04_9PEZI</name>
<dbReference type="InterPro" id="IPR001608">
    <property type="entry name" value="Ala_racemase_N"/>
</dbReference>
<keyword evidence="6" id="KW-1185">Reference proteome</keyword>
<dbReference type="GO" id="GO:0008721">
    <property type="term" value="F:D-serine ammonia-lyase activity"/>
    <property type="evidence" value="ECO:0007669"/>
    <property type="project" value="TreeGrafter"/>
</dbReference>
<feature type="compositionally biased region" description="Low complexity" evidence="3">
    <location>
        <begin position="402"/>
        <end position="411"/>
    </location>
</feature>
<comment type="similarity">
    <text evidence="1">Belongs to the DSD1 family.</text>
</comment>
<dbReference type="InterPro" id="IPR029066">
    <property type="entry name" value="PLP-binding_barrel"/>
</dbReference>
<dbReference type="STRING" id="1093900.A0A507AU04"/>
<feature type="domain" description="D-serine dehydratase-like" evidence="4">
    <location>
        <begin position="341"/>
        <end position="495"/>
    </location>
</feature>
<dbReference type="Gene3D" id="2.40.37.20">
    <property type="entry name" value="D-serine dehydratase-like domain"/>
    <property type="match status" value="1"/>
</dbReference>
<dbReference type="SMART" id="SM01119">
    <property type="entry name" value="D-ser_dehydrat"/>
    <property type="match status" value="1"/>
</dbReference>
<dbReference type="InterPro" id="IPR051466">
    <property type="entry name" value="D-amino_acid_metab_enzyme"/>
</dbReference>
<dbReference type="Pfam" id="PF14031">
    <property type="entry name" value="D-ser_dehydrat"/>
    <property type="match status" value="1"/>
</dbReference>
<evidence type="ECO:0000256" key="3">
    <source>
        <dbReference type="SAM" id="MobiDB-lite"/>
    </source>
</evidence>
<dbReference type="Proteomes" id="UP000319257">
    <property type="component" value="Unassembled WGS sequence"/>
</dbReference>
<dbReference type="AlphaFoldDB" id="A0A507AU04"/>
<protein>
    <recommendedName>
        <fullName evidence="4">D-serine dehydratase-like domain-containing protein</fullName>
    </recommendedName>
</protein>
<reference evidence="5 6" key="1">
    <citation type="submission" date="2019-06" db="EMBL/GenBank/DDBJ databases">
        <title>Draft genome sequence of the filamentous fungus Phialemoniopsis curvata isolated from diesel fuel.</title>
        <authorList>
            <person name="Varaljay V.A."/>
            <person name="Lyon W.J."/>
            <person name="Crouch A.L."/>
            <person name="Drake C.E."/>
            <person name="Hollomon J.M."/>
            <person name="Nadeau L.J."/>
            <person name="Nunn H.S."/>
            <person name="Stevenson B.S."/>
            <person name="Bojanowski C.L."/>
            <person name="Crookes-Goodson W.J."/>
        </authorList>
    </citation>
    <scope>NUCLEOTIDE SEQUENCE [LARGE SCALE GENOMIC DNA]</scope>
    <source>
        <strain evidence="5 6">D216</strain>
    </source>
</reference>
<dbReference type="GeneID" id="41977576"/>
<dbReference type="RefSeq" id="XP_030990110.1">
    <property type="nucleotide sequence ID" value="XM_031132713.1"/>
</dbReference>
<dbReference type="PANTHER" id="PTHR28004">
    <property type="entry name" value="ZGC:162816-RELATED"/>
    <property type="match status" value="1"/>
</dbReference>
<gene>
    <name evidence="5" type="ORF">E0L32_010129</name>
</gene>
<sequence>MTRPTSPEAIEKRYVGKTLGEVPTPCAVLDRAKVEANCQRMLDAVEKLNIGWRAHVKSHKTIEITRLQVGDKNDTPVKVIVSTLLEAEKLLPLLKEYQENGREVNVLYSFPLFPSCVSRIAALASELGPGAVSVLIDHPDQIPSLAAIRRSGTAVDAFLKINMGNNRAGVIPRSDACRALVARLLAAHDEGACRLAGLYAHAGHSYATRRTWEAMEYLAAELFALRDVAADVREQQRRRSQQQPLPLVLSAGATPTATSLQHPHLREENTTAATTTPGEGDESDLPGSGPAELETLIAELRSSPSTAALEVHAGVYPLLDLQQLATHARSEDRGLAASDLALTVLAEVASVYPGRGYDGTAEALINAGSLALGREPCRDASVDGEGDYAGWGILMPWRQQAKGESSSSTTTSGGGQKKEGEEEEVERHVQIWPGCEFPHAHGGWEVARISQEHGTLAWCGAPGDEAPLRVGQRVRVWPNHACIAGAMFDRYLVVDSRLKGREDEIVDVWERWRGW</sequence>
<evidence type="ECO:0000313" key="6">
    <source>
        <dbReference type="Proteomes" id="UP000319257"/>
    </source>
</evidence>
<dbReference type="InterPro" id="IPR026956">
    <property type="entry name" value="D-ser_dehydrat-like_dom"/>
</dbReference>
<evidence type="ECO:0000256" key="1">
    <source>
        <dbReference type="ARBA" id="ARBA00005323"/>
    </source>
</evidence>
<dbReference type="Gene3D" id="3.20.20.10">
    <property type="entry name" value="Alanine racemase"/>
    <property type="match status" value="1"/>
</dbReference>
<evidence type="ECO:0000256" key="2">
    <source>
        <dbReference type="ARBA" id="ARBA00023239"/>
    </source>
</evidence>
<dbReference type="Pfam" id="PF01168">
    <property type="entry name" value="Ala_racemase_N"/>
    <property type="match status" value="1"/>
</dbReference>
<dbReference type="GO" id="GO:0036088">
    <property type="term" value="P:D-serine catabolic process"/>
    <property type="evidence" value="ECO:0007669"/>
    <property type="project" value="TreeGrafter"/>
</dbReference>
<dbReference type="SUPFAM" id="SSF51419">
    <property type="entry name" value="PLP-binding barrel"/>
    <property type="match status" value="1"/>
</dbReference>
<evidence type="ECO:0000259" key="4">
    <source>
        <dbReference type="SMART" id="SM01119"/>
    </source>
</evidence>
<comment type="caution">
    <text evidence="5">The sequence shown here is derived from an EMBL/GenBank/DDBJ whole genome shotgun (WGS) entry which is preliminary data.</text>
</comment>
<dbReference type="OrthoDB" id="20198at2759"/>
<proteinExistence type="inferred from homology"/>
<evidence type="ECO:0000313" key="5">
    <source>
        <dbReference type="EMBL" id="TPX08399.1"/>
    </source>
</evidence>
<accession>A0A507AU04</accession>
<dbReference type="InParanoid" id="A0A507AU04"/>
<keyword evidence="2" id="KW-0456">Lyase</keyword>
<dbReference type="EMBL" id="SKBQ01000079">
    <property type="protein sequence ID" value="TPX08399.1"/>
    <property type="molecule type" value="Genomic_DNA"/>
</dbReference>
<dbReference type="PANTHER" id="PTHR28004:SF2">
    <property type="entry name" value="D-SERINE DEHYDRATASE"/>
    <property type="match status" value="1"/>
</dbReference>
<feature type="region of interest" description="Disordered" evidence="3">
    <location>
        <begin position="256"/>
        <end position="290"/>
    </location>
</feature>
<feature type="compositionally biased region" description="Basic and acidic residues" evidence="3">
    <location>
        <begin position="416"/>
        <end position="425"/>
    </location>
</feature>
<dbReference type="InterPro" id="IPR042208">
    <property type="entry name" value="D-ser_dehydrat-like_sf"/>
</dbReference>